<evidence type="ECO:0000256" key="3">
    <source>
        <dbReference type="ARBA" id="ARBA00022555"/>
    </source>
</evidence>
<protein>
    <recommendedName>
        <fullName evidence="8">Ribonuclease PH</fullName>
        <shortName evidence="8">RNase PH</shortName>
        <ecNumber evidence="8">2.7.7.56</ecNumber>
    </recommendedName>
    <alternativeName>
        <fullName evidence="8">tRNA nucleotidyltransferase</fullName>
    </alternativeName>
</protein>
<organism evidence="11 12">
    <name type="scientific">Salsuginibacillus halophilus</name>
    <dbReference type="NCBI Taxonomy" id="517424"/>
    <lineage>
        <taxon>Bacteria</taxon>
        <taxon>Bacillati</taxon>
        <taxon>Bacillota</taxon>
        <taxon>Bacilli</taxon>
        <taxon>Bacillales</taxon>
        <taxon>Bacillaceae</taxon>
        <taxon>Salsuginibacillus</taxon>
    </lineage>
</organism>
<dbReference type="PANTHER" id="PTHR11953">
    <property type="entry name" value="EXOSOME COMPLEX COMPONENT"/>
    <property type="match status" value="1"/>
</dbReference>
<keyword evidence="12" id="KW-1185">Reference proteome</keyword>
<dbReference type="InterPro" id="IPR036345">
    <property type="entry name" value="ExoRNase_PH_dom2_sf"/>
</dbReference>
<keyword evidence="5 8" id="KW-0819">tRNA processing</keyword>
<keyword evidence="3 8" id="KW-0820">tRNA-binding</keyword>
<dbReference type="GO" id="GO:0000049">
    <property type="term" value="F:tRNA binding"/>
    <property type="evidence" value="ECO:0007669"/>
    <property type="project" value="UniProtKB-UniRule"/>
</dbReference>
<dbReference type="EMBL" id="PYAV01000009">
    <property type="protein sequence ID" value="PSL44018.1"/>
    <property type="molecule type" value="Genomic_DNA"/>
</dbReference>
<comment type="caution">
    <text evidence="11">The sequence shown here is derived from an EMBL/GenBank/DDBJ whole genome shotgun (WGS) entry which is preliminary data.</text>
</comment>
<evidence type="ECO:0000256" key="8">
    <source>
        <dbReference type="HAMAP-Rule" id="MF_00564"/>
    </source>
</evidence>
<reference evidence="11 12" key="1">
    <citation type="submission" date="2018-03" db="EMBL/GenBank/DDBJ databases">
        <title>Genomic Encyclopedia of Type Strains, Phase III (KMG-III): the genomes of soil and plant-associated and newly described type strains.</title>
        <authorList>
            <person name="Whitman W."/>
        </authorList>
    </citation>
    <scope>NUCLEOTIDE SEQUENCE [LARGE SCALE GENOMIC DNA]</scope>
    <source>
        <strain evidence="11 12">CGMCC 1.07653</strain>
    </source>
</reference>
<dbReference type="OrthoDB" id="9802265at2"/>
<evidence type="ECO:0000256" key="5">
    <source>
        <dbReference type="ARBA" id="ARBA00022694"/>
    </source>
</evidence>
<comment type="similarity">
    <text evidence="1 8">Belongs to the RNase PH family.</text>
</comment>
<dbReference type="NCBIfam" id="TIGR01966">
    <property type="entry name" value="RNasePH"/>
    <property type="match status" value="1"/>
</dbReference>
<feature type="binding site" evidence="8">
    <location>
        <begin position="125"/>
        <end position="127"/>
    </location>
    <ligand>
        <name>phosphate</name>
        <dbReference type="ChEBI" id="CHEBI:43474"/>
        <note>substrate</note>
    </ligand>
</feature>
<dbReference type="AlphaFoldDB" id="A0A2P8HCS5"/>
<dbReference type="Proteomes" id="UP000242310">
    <property type="component" value="Unassembled WGS sequence"/>
</dbReference>
<sequence length="263" mass="28871">MRKDGRLEPNELRTVTIETDYLKHPEGSVLITAGETKVICTATVEEKVPPFLRNQGRGWVTAEYSMLPRATAQRNIREAAKGKLTGRTMEIQRLIGRALRTVVDTEKLGERTIWVDCDVIQADGGTRTASITGAFTALAMALARMVEQNKLNTFPVVEELAAVSAGIDGEGQTLLDLCYEEDAAADVDMNIVMTASGRLVEVQGSGEEATFTRAQMNELLDFGEQGIQQLIEAQRHALTEIHQDIPDWMKGVSPDASSFNCDE</sequence>
<evidence type="ECO:0000259" key="10">
    <source>
        <dbReference type="Pfam" id="PF03725"/>
    </source>
</evidence>
<evidence type="ECO:0000256" key="7">
    <source>
        <dbReference type="ARBA" id="ARBA00022884"/>
    </source>
</evidence>
<accession>A0A2P8HCS5</accession>
<feature type="domain" description="Exoribonuclease phosphorolytic" evidence="9">
    <location>
        <begin position="11"/>
        <end position="141"/>
    </location>
</feature>
<evidence type="ECO:0000256" key="1">
    <source>
        <dbReference type="ARBA" id="ARBA00006678"/>
    </source>
</evidence>
<keyword evidence="2 8" id="KW-0698">rRNA processing</keyword>
<dbReference type="GO" id="GO:0016075">
    <property type="term" value="P:rRNA catabolic process"/>
    <property type="evidence" value="ECO:0007669"/>
    <property type="project" value="UniProtKB-UniRule"/>
</dbReference>
<dbReference type="InterPro" id="IPR018336">
    <property type="entry name" value="RNase_PH_CS"/>
</dbReference>
<gene>
    <name evidence="8" type="primary">rph</name>
    <name evidence="11" type="ORF">B0H94_10977</name>
</gene>
<evidence type="ECO:0000259" key="9">
    <source>
        <dbReference type="Pfam" id="PF01138"/>
    </source>
</evidence>
<dbReference type="Pfam" id="PF01138">
    <property type="entry name" value="RNase_PH"/>
    <property type="match status" value="1"/>
</dbReference>
<dbReference type="PANTHER" id="PTHR11953:SF0">
    <property type="entry name" value="EXOSOME COMPLEX COMPONENT RRP41"/>
    <property type="match status" value="1"/>
</dbReference>
<evidence type="ECO:0000313" key="12">
    <source>
        <dbReference type="Proteomes" id="UP000242310"/>
    </source>
</evidence>
<evidence type="ECO:0000256" key="2">
    <source>
        <dbReference type="ARBA" id="ARBA00022552"/>
    </source>
</evidence>
<evidence type="ECO:0000256" key="6">
    <source>
        <dbReference type="ARBA" id="ARBA00022695"/>
    </source>
</evidence>
<dbReference type="Pfam" id="PF03725">
    <property type="entry name" value="RNase_PH_C"/>
    <property type="match status" value="1"/>
</dbReference>
<dbReference type="InterPro" id="IPR001247">
    <property type="entry name" value="ExoRNase_PH_dom1"/>
</dbReference>
<dbReference type="SUPFAM" id="SSF54211">
    <property type="entry name" value="Ribosomal protein S5 domain 2-like"/>
    <property type="match status" value="1"/>
</dbReference>
<dbReference type="GO" id="GO:0000175">
    <property type="term" value="F:3'-5'-RNA exonuclease activity"/>
    <property type="evidence" value="ECO:0007669"/>
    <property type="project" value="UniProtKB-UniRule"/>
</dbReference>
<dbReference type="Gene3D" id="3.30.230.70">
    <property type="entry name" value="GHMP Kinase, N-terminal domain"/>
    <property type="match status" value="1"/>
</dbReference>
<evidence type="ECO:0000256" key="4">
    <source>
        <dbReference type="ARBA" id="ARBA00022679"/>
    </source>
</evidence>
<comment type="function">
    <text evidence="8">Phosphorolytic 3'-5' exoribonuclease that plays an important role in tRNA 3'-end maturation. Removes nucleotide residues following the 3'-CCA terminus of tRNAs; can also add nucleotides to the ends of RNA molecules by using nucleoside diphosphates as substrates, but this may not be physiologically important. Probably plays a role in initiation of 16S rRNA degradation (leading to ribosome degradation) during starvation.</text>
</comment>
<proteinExistence type="inferred from homology"/>
<dbReference type="InterPro" id="IPR050080">
    <property type="entry name" value="RNase_PH"/>
</dbReference>
<dbReference type="InterPro" id="IPR027408">
    <property type="entry name" value="PNPase/RNase_PH_dom_sf"/>
</dbReference>
<keyword evidence="7" id="KW-0694">RNA-binding</keyword>
<dbReference type="InterPro" id="IPR015847">
    <property type="entry name" value="ExoRNase_PH_dom2"/>
</dbReference>
<comment type="subunit">
    <text evidence="8">Homohexameric ring arranged as a trimer of dimers.</text>
</comment>
<dbReference type="HAMAP" id="MF_00564">
    <property type="entry name" value="RNase_PH"/>
    <property type="match status" value="1"/>
</dbReference>
<dbReference type="FunFam" id="3.30.230.70:FF:000003">
    <property type="entry name" value="Ribonuclease PH"/>
    <property type="match status" value="1"/>
</dbReference>
<dbReference type="SUPFAM" id="SSF55666">
    <property type="entry name" value="Ribonuclease PH domain 2-like"/>
    <property type="match status" value="1"/>
</dbReference>
<dbReference type="GO" id="GO:0009022">
    <property type="term" value="F:tRNA nucleotidyltransferase activity"/>
    <property type="evidence" value="ECO:0007669"/>
    <property type="project" value="UniProtKB-UniRule"/>
</dbReference>
<dbReference type="GO" id="GO:0008033">
    <property type="term" value="P:tRNA processing"/>
    <property type="evidence" value="ECO:0007669"/>
    <property type="project" value="UniProtKB-UniRule"/>
</dbReference>
<name>A0A2P8HCS5_9BACI</name>
<evidence type="ECO:0000313" key="11">
    <source>
        <dbReference type="EMBL" id="PSL44018.1"/>
    </source>
</evidence>
<feature type="binding site" evidence="8">
    <location>
        <position position="87"/>
    </location>
    <ligand>
        <name>phosphate</name>
        <dbReference type="ChEBI" id="CHEBI:43474"/>
        <note>substrate</note>
    </ligand>
</feature>
<keyword evidence="6 8" id="KW-0548">Nucleotidyltransferase</keyword>
<comment type="catalytic activity">
    <reaction evidence="8">
        <text>tRNA(n+1) + phosphate = tRNA(n) + a ribonucleoside 5'-diphosphate</text>
        <dbReference type="Rhea" id="RHEA:10628"/>
        <dbReference type="Rhea" id="RHEA-COMP:17343"/>
        <dbReference type="Rhea" id="RHEA-COMP:17344"/>
        <dbReference type="ChEBI" id="CHEBI:43474"/>
        <dbReference type="ChEBI" id="CHEBI:57930"/>
        <dbReference type="ChEBI" id="CHEBI:173114"/>
        <dbReference type="EC" id="2.7.7.56"/>
    </reaction>
</comment>
<dbReference type="InterPro" id="IPR020568">
    <property type="entry name" value="Ribosomal_Su5_D2-typ_SF"/>
</dbReference>
<dbReference type="InterPro" id="IPR002381">
    <property type="entry name" value="RNase_PH_bac-type"/>
</dbReference>
<dbReference type="CDD" id="cd11362">
    <property type="entry name" value="RNase_PH_bact"/>
    <property type="match status" value="1"/>
</dbReference>
<keyword evidence="4 8" id="KW-0808">Transferase</keyword>
<dbReference type="RefSeq" id="WP_106589122.1">
    <property type="nucleotide sequence ID" value="NZ_PYAV01000009.1"/>
</dbReference>
<dbReference type="GO" id="GO:0031125">
    <property type="term" value="P:rRNA 3'-end processing"/>
    <property type="evidence" value="ECO:0007669"/>
    <property type="project" value="UniProtKB-ARBA"/>
</dbReference>
<dbReference type="PROSITE" id="PS01277">
    <property type="entry name" value="RIBONUCLEASE_PH"/>
    <property type="match status" value="1"/>
</dbReference>
<feature type="domain" description="Exoribonuclease phosphorolytic" evidence="10">
    <location>
        <begin position="161"/>
        <end position="225"/>
    </location>
</feature>
<dbReference type="EC" id="2.7.7.56" evidence="8"/>